<sequence length="138" mass="13958">MNGIRNASWLVLVAMLLLAATTIVLAAGRAAAPDPPLQSHAAHLSSVSLGRDDTGPAADRHHDSARSEGADAAHMLGDLPCNAVCPVGSSGCGPAPLACPAGSFVQRDAGTLCIRPRDDLTPSGLDPDAQLRPPTPIA</sequence>
<dbReference type="EMBL" id="JBHOMY010000047">
    <property type="protein sequence ID" value="MFC1458328.1"/>
    <property type="molecule type" value="Genomic_DNA"/>
</dbReference>
<feature type="signal peptide" evidence="2">
    <location>
        <begin position="1"/>
        <end position="26"/>
    </location>
</feature>
<feature type="compositionally biased region" description="Basic and acidic residues" evidence="1">
    <location>
        <begin position="50"/>
        <end position="71"/>
    </location>
</feature>
<accession>A0ABV6YAN4</accession>
<proteinExistence type="predicted"/>
<feature type="chain" id="PRO_5045101369" evidence="2">
    <location>
        <begin position="27"/>
        <end position="138"/>
    </location>
</feature>
<organism evidence="3 4">
    <name type="scientific">Microvirga arabica</name>
    <dbReference type="NCBI Taxonomy" id="1128671"/>
    <lineage>
        <taxon>Bacteria</taxon>
        <taxon>Pseudomonadati</taxon>
        <taxon>Pseudomonadota</taxon>
        <taxon>Alphaproteobacteria</taxon>
        <taxon>Hyphomicrobiales</taxon>
        <taxon>Methylobacteriaceae</taxon>
        <taxon>Microvirga</taxon>
    </lineage>
</organism>
<gene>
    <name evidence="3" type="ORF">ACETIH_16805</name>
</gene>
<keyword evidence="4" id="KW-1185">Reference proteome</keyword>
<feature type="region of interest" description="Disordered" evidence="1">
    <location>
        <begin position="35"/>
        <end position="71"/>
    </location>
</feature>
<name>A0ABV6YAN4_9HYPH</name>
<evidence type="ECO:0000313" key="3">
    <source>
        <dbReference type="EMBL" id="MFC1458328.1"/>
    </source>
</evidence>
<reference evidence="3 4" key="1">
    <citation type="submission" date="2024-09" db="EMBL/GenBank/DDBJ databases">
        <title>Nodulacao em especies de Leguminosae Basais da Amazonia e Caracterizacao dos Rizobios e Bacterias Associadas aos Nodulos.</title>
        <authorList>
            <person name="Jambeiro I.C.A."/>
            <person name="Lopes I.S."/>
            <person name="Aguiar E.R.G.R."/>
            <person name="Santos A.F.J."/>
            <person name="Dos Santos J.M.F."/>
            <person name="Gross E."/>
        </authorList>
    </citation>
    <scope>NUCLEOTIDE SEQUENCE [LARGE SCALE GENOMIC DNA]</scope>
    <source>
        <strain evidence="3 4">BRUESC1165</strain>
    </source>
</reference>
<evidence type="ECO:0000313" key="4">
    <source>
        <dbReference type="Proteomes" id="UP001593940"/>
    </source>
</evidence>
<comment type="caution">
    <text evidence="3">The sequence shown here is derived from an EMBL/GenBank/DDBJ whole genome shotgun (WGS) entry which is preliminary data.</text>
</comment>
<dbReference type="Proteomes" id="UP001593940">
    <property type="component" value="Unassembled WGS sequence"/>
</dbReference>
<dbReference type="RefSeq" id="WP_377030294.1">
    <property type="nucleotide sequence ID" value="NZ_JBHOMY010000047.1"/>
</dbReference>
<evidence type="ECO:0000256" key="2">
    <source>
        <dbReference type="SAM" id="SignalP"/>
    </source>
</evidence>
<feature type="region of interest" description="Disordered" evidence="1">
    <location>
        <begin position="116"/>
        <end position="138"/>
    </location>
</feature>
<protein>
    <submittedName>
        <fullName evidence="3">Uncharacterized protein</fullName>
    </submittedName>
</protein>
<evidence type="ECO:0000256" key="1">
    <source>
        <dbReference type="SAM" id="MobiDB-lite"/>
    </source>
</evidence>
<keyword evidence="2" id="KW-0732">Signal</keyword>